<dbReference type="PROSITE" id="PS00101">
    <property type="entry name" value="HEXAPEP_TRANSFERASES"/>
    <property type="match status" value="1"/>
</dbReference>
<keyword evidence="4" id="KW-1185">Reference proteome</keyword>
<proteinExistence type="predicted"/>
<comment type="caution">
    <text evidence="3">The sequence shown here is derived from an EMBL/GenBank/DDBJ whole genome shotgun (WGS) entry which is preliminary data.</text>
</comment>
<dbReference type="Pfam" id="PF00132">
    <property type="entry name" value="Hexapep"/>
    <property type="match status" value="1"/>
</dbReference>
<gene>
    <name evidence="3" type="ORF">ACE1B6_23770</name>
</gene>
<dbReference type="CDD" id="cd04647">
    <property type="entry name" value="LbH_MAT_like"/>
    <property type="match status" value="1"/>
</dbReference>
<keyword evidence="1" id="KW-0808">Transferase</keyword>
<evidence type="ECO:0000256" key="2">
    <source>
        <dbReference type="ARBA" id="ARBA00022737"/>
    </source>
</evidence>
<reference evidence="3 4" key="1">
    <citation type="submission" date="2024-09" db="EMBL/GenBank/DDBJ databases">
        <title>Floridaenema gen nov. (Aerosakkonemataceae, Aerosakkonematales ord. nov., Cyanobacteria) from benthic tropical and subtropical fresh waters, with the description of four new species.</title>
        <authorList>
            <person name="Moretto J.A."/>
            <person name="Berthold D.E."/>
            <person name="Lefler F.W."/>
            <person name="Huang I.-S."/>
            <person name="Laughinghouse H. IV."/>
        </authorList>
    </citation>
    <scope>NUCLEOTIDE SEQUENCE [LARGE SCALE GENOMIC DNA]</scope>
    <source>
        <strain evidence="3 4">BLCC-F154</strain>
    </source>
</reference>
<dbReference type="Gene3D" id="2.160.10.10">
    <property type="entry name" value="Hexapeptide repeat proteins"/>
    <property type="match status" value="2"/>
</dbReference>
<protein>
    <submittedName>
        <fullName evidence="3">DapH/DapD/GlmU-related protein</fullName>
    </submittedName>
</protein>
<evidence type="ECO:0000313" key="3">
    <source>
        <dbReference type="EMBL" id="MFB2938276.1"/>
    </source>
</evidence>
<dbReference type="InterPro" id="IPR011004">
    <property type="entry name" value="Trimer_LpxA-like_sf"/>
</dbReference>
<accession>A0ABV4YHH5</accession>
<dbReference type="SUPFAM" id="SSF51161">
    <property type="entry name" value="Trimeric LpxA-like enzymes"/>
    <property type="match status" value="2"/>
</dbReference>
<dbReference type="PANTHER" id="PTHR23416:SF78">
    <property type="entry name" value="LIPOPOLYSACCHARIDE BIOSYNTHESIS O-ACETYL TRANSFERASE WBBJ-RELATED"/>
    <property type="match status" value="1"/>
</dbReference>
<dbReference type="Proteomes" id="UP001576776">
    <property type="component" value="Unassembled WGS sequence"/>
</dbReference>
<name>A0ABV4YHH5_9CYAN</name>
<evidence type="ECO:0000313" key="4">
    <source>
        <dbReference type="Proteomes" id="UP001576776"/>
    </source>
</evidence>
<sequence length="250" mass="26993">MITKNLKSGSKSRFKESLLVGLLEWMPSPLGKVMRRVLYRSIFQRIGKSVQIQMGVEITNAAGMEIGNGTRIDRYVRLRNVGSDCQIRVGDGVRLNRGVDIRVHTGCNGRVEIGDRTVIGTYSCLSGSTIIIGNDCLIAPHVGLFANNHVFTDPNRKIREQKHTYKGIIIEDDCWLGMGVKVVDGVTIGEGSVIGAGAVVTKNIPPYSIAVGVPAKVVGSRQKTSNNSVNSQLAESVLAATKAEVLSECK</sequence>
<dbReference type="PANTHER" id="PTHR23416">
    <property type="entry name" value="SIALIC ACID SYNTHASE-RELATED"/>
    <property type="match status" value="1"/>
</dbReference>
<dbReference type="InterPro" id="IPR001451">
    <property type="entry name" value="Hexapep"/>
</dbReference>
<keyword evidence="2" id="KW-0677">Repeat</keyword>
<dbReference type="EMBL" id="JBHFNS010000087">
    <property type="protein sequence ID" value="MFB2938276.1"/>
    <property type="molecule type" value="Genomic_DNA"/>
</dbReference>
<dbReference type="InterPro" id="IPR018357">
    <property type="entry name" value="Hexapep_transf_CS"/>
</dbReference>
<evidence type="ECO:0000256" key="1">
    <source>
        <dbReference type="ARBA" id="ARBA00022679"/>
    </source>
</evidence>
<organism evidence="3 4">
    <name type="scientific">Floridaenema fluviatile BLCC-F154</name>
    <dbReference type="NCBI Taxonomy" id="3153640"/>
    <lineage>
        <taxon>Bacteria</taxon>
        <taxon>Bacillati</taxon>
        <taxon>Cyanobacteriota</taxon>
        <taxon>Cyanophyceae</taxon>
        <taxon>Oscillatoriophycideae</taxon>
        <taxon>Aerosakkonematales</taxon>
        <taxon>Aerosakkonemataceae</taxon>
        <taxon>Floridanema</taxon>
        <taxon>Floridanema fluviatile</taxon>
    </lineage>
</organism>
<dbReference type="RefSeq" id="WP_413259758.1">
    <property type="nucleotide sequence ID" value="NZ_JBHFNS010000087.1"/>
</dbReference>
<dbReference type="InterPro" id="IPR051159">
    <property type="entry name" value="Hexapeptide_acetyltransf"/>
</dbReference>